<dbReference type="PROSITE" id="PS50931">
    <property type="entry name" value="HTH_LYSR"/>
    <property type="match status" value="1"/>
</dbReference>
<dbReference type="PANTHER" id="PTHR30419:SF2">
    <property type="entry name" value="LYSR FAMILY TRANSCRIPTIONAL REGULATOR"/>
    <property type="match status" value="1"/>
</dbReference>
<dbReference type="GO" id="GO:0003700">
    <property type="term" value="F:DNA-binding transcription factor activity"/>
    <property type="evidence" value="ECO:0007669"/>
    <property type="project" value="InterPro"/>
</dbReference>
<dbReference type="AlphaFoldDB" id="A0A225MDC3"/>
<dbReference type="Gene3D" id="3.40.190.290">
    <property type="match status" value="1"/>
</dbReference>
<dbReference type="GO" id="GO:0003677">
    <property type="term" value="F:DNA binding"/>
    <property type="evidence" value="ECO:0007669"/>
    <property type="project" value="UniProtKB-KW"/>
</dbReference>
<reference evidence="7" key="1">
    <citation type="submission" date="2017-06" db="EMBL/GenBank/DDBJ databases">
        <title>Herbaspirillum phytohormonus sp. nov., isolated from the root nodule of Robinia pseudoacacia in lead-zinc mine.</title>
        <authorList>
            <person name="Fan M."/>
            <person name="Lin Y."/>
        </authorList>
    </citation>
    <scope>NUCLEOTIDE SEQUENCE [LARGE SCALE GENOMIC DNA]</scope>
    <source>
        <strain evidence="7">SC-089</strain>
    </source>
</reference>
<evidence type="ECO:0000256" key="1">
    <source>
        <dbReference type="ARBA" id="ARBA00009437"/>
    </source>
</evidence>
<dbReference type="InterPro" id="IPR036388">
    <property type="entry name" value="WH-like_DNA-bd_sf"/>
</dbReference>
<evidence type="ECO:0000256" key="3">
    <source>
        <dbReference type="ARBA" id="ARBA00023125"/>
    </source>
</evidence>
<dbReference type="Proteomes" id="UP000214603">
    <property type="component" value="Unassembled WGS sequence"/>
</dbReference>
<dbReference type="EMBL" id="NJIH01000007">
    <property type="protein sequence ID" value="OWT59297.1"/>
    <property type="molecule type" value="Genomic_DNA"/>
</dbReference>
<evidence type="ECO:0000313" key="6">
    <source>
        <dbReference type="EMBL" id="OWT59297.1"/>
    </source>
</evidence>
<keyword evidence="7" id="KW-1185">Reference proteome</keyword>
<dbReference type="Gene3D" id="1.10.10.10">
    <property type="entry name" value="Winged helix-like DNA-binding domain superfamily/Winged helix DNA-binding domain"/>
    <property type="match status" value="1"/>
</dbReference>
<dbReference type="SUPFAM" id="SSF53850">
    <property type="entry name" value="Periplasmic binding protein-like II"/>
    <property type="match status" value="1"/>
</dbReference>
<feature type="domain" description="HTH lysR-type" evidence="5">
    <location>
        <begin position="13"/>
        <end position="70"/>
    </location>
</feature>
<dbReference type="InterPro" id="IPR036390">
    <property type="entry name" value="WH_DNA-bd_sf"/>
</dbReference>
<dbReference type="GO" id="GO:0005829">
    <property type="term" value="C:cytosol"/>
    <property type="evidence" value="ECO:0007669"/>
    <property type="project" value="TreeGrafter"/>
</dbReference>
<protein>
    <submittedName>
        <fullName evidence="6">LysR family transcriptional regulator</fullName>
    </submittedName>
</protein>
<keyword evidence="4" id="KW-0804">Transcription</keyword>
<dbReference type="InterPro" id="IPR005119">
    <property type="entry name" value="LysR_subst-bd"/>
</dbReference>
<evidence type="ECO:0000256" key="2">
    <source>
        <dbReference type="ARBA" id="ARBA00023015"/>
    </source>
</evidence>
<name>A0A225MDC3_9BURK</name>
<gene>
    <name evidence="6" type="ORF">CEY11_12895</name>
</gene>
<dbReference type="RefSeq" id="WP_088604026.1">
    <property type="nucleotide sequence ID" value="NZ_NJIH01000007.1"/>
</dbReference>
<dbReference type="FunFam" id="1.10.10.10:FF:000001">
    <property type="entry name" value="LysR family transcriptional regulator"/>
    <property type="match status" value="1"/>
</dbReference>
<comment type="similarity">
    <text evidence="1">Belongs to the LysR transcriptional regulatory family.</text>
</comment>
<dbReference type="SUPFAM" id="SSF46785">
    <property type="entry name" value="Winged helix' DNA-binding domain"/>
    <property type="match status" value="1"/>
</dbReference>
<dbReference type="CDD" id="cd08421">
    <property type="entry name" value="PBP2_LTTR_like_1"/>
    <property type="match status" value="1"/>
</dbReference>
<dbReference type="Pfam" id="PF03466">
    <property type="entry name" value="LysR_substrate"/>
    <property type="match status" value="1"/>
</dbReference>
<evidence type="ECO:0000313" key="7">
    <source>
        <dbReference type="Proteomes" id="UP000214603"/>
    </source>
</evidence>
<dbReference type="InterPro" id="IPR000847">
    <property type="entry name" value="LysR_HTH_N"/>
</dbReference>
<keyword evidence="2" id="KW-0805">Transcription regulation</keyword>
<accession>A0A225MDC3</accession>
<keyword evidence="3" id="KW-0238">DNA-binding</keyword>
<evidence type="ECO:0000259" key="5">
    <source>
        <dbReference type="PROSITE" id="PS50931"/>
    </source>
</evidence>
<dbReference type="InterPro" id="IPR050950">
    <property type="entry name" value="HTH-type_LysR_regulators"/>
</dbReference>
<dbReference type="PANTHER" id="PTHR30419">
    <property type="entry name" value="HTH-TYPE TRANSCRIPTIONAL REGULATOR YBHD"/>
    <property type="match status" value="1"/>
</dbReference>
<dbReference type="OrthoDB" id="9785974at2"/>
<organism evidence="6 7">
    <name type="scientific">Candidimonas nitroreducens</name>
    <dbReference type="NCBI Taxonomy" id="683354"/>
    <lineage>
        <taxon>Bacteria</taxon>
        <taxon>Pseudomonadati</taxon>
        <taxon>Pseudomonadota</taxon>
        <taxon>Betaproteobacteria</taxon>
        <taxon>Burkholderiales</taxon>
        <taxon>Alcaligenaceae</taxon>
        <taxon>Candidimonas</taxon>
    </lineage>
</organism>
<proteinExistence type="inferred from homology"/>
<sequence>MNRELPHLNIRRYDFTDLAVFLSVVESGTVTLGARRCHLSPTAVSLRIKRLEEDVGAALLTRDHRGVYPTAAGSVLVEHARLCVAQIEQMHTDMLPFSQGLTGHVILFANTNAINSYLPDDLAIFFERFPNVRIALEERTSHEIVSAVAQGRADVGVVAMHTMHPDLEFLPYREDELVVLVPSQHDLSRRERIEFAECIGCPFISLQSGAALHTFLTEHSQRLGRSLDIRIQVTSYGAITRLVSSGAGIGIIAKSALIGTERGVAVLQLDELWAKRDLRVCVKREPSHNNIYRDRLVSTLRRSETRDSTPMR</sequence>
<dbReference type="Pfam" id="PF00126">
    <property type="entry name" value="HTH_1"/>
    <property type="match status" value="1"/>
</dbReference>
<evidence type="ECO:0000256" key="4">
    <source>
        <dbReference type="ARBA" id="ARBA00023163"/>
    </source>
</evidence>
<comment type="caution">
    <text evidence="6">The sequence shown here is derived from an EMBL/GenBank/DDBJ whole genome shotgun (WGS) entry which is preliminary data.</text>
</comment>